<dbReference type="GO" id="GO:0016787">
    <property type="term" value="F:hydrolase activity"/>
    <property type="evidence" value="ECO:0007669"/>
    <property type="project" value="UniProtKB-KW"/>
</dbReference>
<evidence type="ECO:0000313" key="5">
    <source>
        <dbReference type="Proteomes" id="UP000189970"/>
    </source>
</evidence>
<keyword evidence="5" id="KW-1185">Reference proteome</keyword>
<dbReference type="RefSeq" id="WP_079345773.1">
    <property type="nucleotide sequence ID" value="NZ_MVAB01000001.1"/>
</dbReference>
<comment type="caution">
    <text evidence="4">The sequence shown here is derived from an EMBL/GenBank/DDBJ whole genome shotgun (WGS) entry which is preliminary data.</text>
</comment>
<dbReference type="SUPFAM" id="SSF52499">
    <property type="entry name" value="Isochorismatase-like hydrolases"/>
    <property type="match status" value="1"/>
</dbReference>
<evidence type="ECO:0000313" key="4">
    <source>
        <dbReference type="EMBL" id="OPF87340.1"/>
    </source>
</evidence>
<dbReference type="InterPro" id="IPR050272">
    <property type="entry name" value="Isochorismatase-like_hydrls"/>
</dbReference>
<feature type="domain" description="Isochorismatase-like" evidence="3">
    <location>
        <begin position="5"/>
        <end position="148"/>
    </location>
</feature>
<organism evidence="4 5">
    <name type="scientific">Vagococcus martis</name>
    <dbReference type="NCBI Taxonomy" id="1768210"/>
    <lineage>
        <taxon>Bacteria</taxon>
        <taxon>Bacillati</taxon>
        <taxon>Bacillota</taxon>
        <taxon>Bacilli</taxon>
        <taxon>Lactobacillales</taxon>
        <taxon>Enterococcaceae</taxon>
        <taxon>Vagococcus</taxon>
    </lineage>
</organism>
<dbReference type="Gene3D" id="3.40.50.850">
    <property type="entry name" value="Isochorismatase-like"/>
    <property type="match status" value="1"/>
</dbReference>
<sequence length="156" mass="17133">MANQVLVVIDIQNNTTALLLGKKKIINRVNSVIQYFKENHLPIIYVKQSGAGKIHKGVLVSESDYVITKNKPSSFSSSDFCQILDKLGATEMVVTGLMSNACVQATSKSALEKGYQVTLIEDGHDSIIKPMRGVFNKILRKKGANLISCTEFISDK</sequence>
<keyword evidence="2" id="KW-0378">Hydrolase</keyword>
<evidence type="ECO:0000256" key="2">
    <source>
        <dbReference type="ARBA" id="ARBA00022801"/>
    </source>
</evidence>
<dbReference type="InterPro" id="IPR000868">
    <property type="entry name" value="Isochorismatase-like_dom"/>
</dbReference>
<dbReference type="CDD" id="cd00431">
    <property type="entry name" value="cysteine_hydrolases"/>
    <property type="match status" value="1"/>
</dbReference>
<protein>
    <recommendedName>
        <fullName evidence="3">Isochorismatase-like domain-containing protein</fullName>
    </recommendedName>
</protein>
<evidence type="ECO:0000259" key="3">
    <source>
        <dbReference type="Pfam" id="PF00857"/>
    </source>
</evidence>
<dbReference type="PANTHER" id="PTHR43540">
    <property type="entry name" value="PEROXYUREIDOACRYLATE/UREIDOACRYLATE AMIDOHYDROLASE-RELATED"/>
    <property type="match status" value="1"/>
</dbReference>
<accession>A0A1V4DGJ9</accession>
<evidence type="ECO:0000256" key="1">
    <source>
        <dbReference type="ARBA" id="ARBA00006336"/>
    </source>
</evidence>
<dbReference type="Pfam" id="PF00857">
    <property type="entry name" value="Isochorismatase"/>
    <property type="match status" value="1"/>
</dbReference>
<dbReference type="InterPro" id="IPR036380">
    <property type="entry name" value="Isochorismatase-like_sf"/>
</dbReference>
<gene>
    <name evidence="4" type="ORF">BW731_03515</name>
</gene>
<proteinExistence type="inferred from homology"/>
<dbReference type="PANTHER" id="PTHR43540:SF14">
    <property type="entry name" value="ISOCHORISMATASE"/>
    <property type="match status" value="1"/>
</dbReference>
<dbReference type="EMBL" id="MVAB01000001">
    <property type="protein sequence ID" value="OPF87340.1"/>
    <property type="molecule type" value="Genomic_DNA"/>
</dbReference>
<comment type="similarity">
    <text evidence="1">Belongs to the isochorismatase family.</text>
</comment>
<dbReference type="Proteomes" id="UP000189970">
    <property type="component" value="Unassembled WGS sequence"/>
</dbReference>
<name>A0A1V4DGJ9_9ENTE</name>
<dbReference type="AlphaFoldDB" id="A0A1V4DGJ9"/>
<reference evidence="4 5" key="1">
    <citation type="submission" date="2017-02" db="EMBL/GenBank/DDBJ databases">
        <title>Vagococcus cremeus sp. nov., isolated from the small intestine of a marten, Martes flavigula.</title>
        <authorList>
            <person name="Tak E.J."/>
            <person name="Bae J.-W."/>
        </authorList>
    </citation>
    <scope>NUCLEOTIDE SEQUENCE [LARGE SCALE GENOMIC DNA]</scope>
    <source>
        <strain evidence="4 5">D7T301</strain>
    </source>
</reference>